<evidence type="ECO:0000313" key="4">
    <source>
        <dbReference type="Proteomes" id="UP000627781"/>
    </source>
</evidence>
<accession>A0ABR8PP36</accession>
<sequence length="249" mass="27022">MIRRYWKVIAICICVLFAIILGIRGLKIQTPEEVASNKVEVMQDESGNTDEKNVDSNSQNQVVNNESGNDKEEAQKSESNETGKAVTPASKNSNGSENTGSVESANNKPMDQGNNNTGTSNGTKQEAQQTKSYVNFSIDAKNVLNNMESLTAGKESTLGDNGNIFLGKIEINDGESVLDVLIKTGIPVSLNGSYIKGINNLFEKDCGSKSGWMYKYNGKVLGKSASEQKVYNGDTIAFIYTCDYGNDLR</sequence>
<reference evidence="3 4" key="1">
    <citation type="submission" date="2020-08" db="EMBL/GenBank/DDBJ databases">
        <title>A Genomic Blueprint of the Chicken Gut Microbiome.</title>
        <authorList>
            <person name="Gilroy R."/>
            <person name="Ravi A."/>
            <person name="Getino M."/>
            <person name="Pursley I."/>
            <person name="Horton D.L."/>
            <person name="Alikhan N.-F."/>
            <person name="Baker D."/>
            <person name="Gharbi K."/>
            <person name="Hall N."/>
            <person name="Watson M."/>
            <person name="Adriaenssens E.M."/>
            <person name="Foster-Nyarko E."/>
            <person name="Jarju S."/>
            <person name="Secka A."/>
            <person name="Antonio M."/>
            <person name="Oren A."/>
            <person name="Chaudhuri R."/>
            <person name="La Ragione R.M."/>
            <person name="Hildebrand F."/>
            <person name="Pallen M.J."/>
        </authorList>
    </citation>
    <scope>NUCLEOTIDE SEQUENCE [LARGE SCALE GENOMIC DNA]</scope>
    <source>
        <strain evidence="3 4">Sa3CVN1</strain>
    </source>
</reference>
<dbReference type="RefSeq" id="WP_143316338.1">
    <property type="nucleotide sequence ID" value="NZ_JACSRA010000001.1"/>
</dbReference>
<dbReference type="InterPro" id="IPR027954">
    <property type="entry name" value="Transcobalamin-like_C"/>
</dbReference>
<evidence type="ECO:0000256" key="1">
    <source>
        <dbReference type="SAM" id="MobiDB-lite"/>
    </source>
</evidence>
<feature type="compositionally biased region" description="Polar residues" evidence="1">
    <location>
        <begin position="89"/>
        <end position="109"/>
    </location>
</feature>
<comment type="caution">
    <text evidence="3">The sequence shown here is derived from an EMBL/GenBank/DDBJ whole genome shotgun (WGS) entry which is preliminary data.</text>
</comment>
<dbReference type="Proteomes" id="UP000627781">
    <property type="component" value="Unassembled WGS sequence"/>
</dbReference>
<dbReference type="EMBL" id="JACSRA010000001">
    <property type="protein sequence ID" value="MBD7909932.1"/>
    <property type="molecule type" value="Genomic_DNA"/>
</dbReference>
<evidence type="ECO:0000313" key="3">
    <source>
        <dbReference type="EMBL" id="MBD7909932.1"/>
    </source>
</evidence>
<feature type="domain" description="Transcobalamin-like C-terminal" evidence="2">
    <location>
        <begin position="174"/>
        <end position="240"/>
    </location>
</feature>
<feature type="compositionally biased region" description="Low complexity" evidence="1">
    <location>
        <begin position="113"/>
        <end position="123"/>
    </location>
</feature>
<protein>
    <submittedName>
        <fullName evidence="3">DUF4430 domain-containing protein</fullName>
    </submittedName>
</protein>
<dbReference type="Pfam" id="PF14478">
    <property type="entry name" value="DUF4430"/>
    <property type="match status" value="1"/>
</dbReference>
<proteinExistence type="predicted"/>
<organism evidence="3 4">
    <name type="scientific">Clostridium cibarium</name>
    <dbReference type="NCBI Taxonomy" id="2762247"/>
    <lineage>
        <taxon>Bacteria</taxon>
        <taxon>Bacillati</taxon>
        <taxon>Bacillota</taxon>
        <taxon>Clostridia</taxon>
        <taxon>Eubacteriales</taxon>
        <taxon>Clostridiaceae</taxon>
        <taxon>Clostridium</taxon>
    </lineage>
</organism>
<feature type="compositionally biased region" description="Basic and acidic residues" evidence="1">
    <location>
        <begin position="68"/>
        <end position="81"/>
    </location>
</feature>
<feature type="compositionally biased region" description="Low complexity" evidence="1">
    <location>
        <begin position="55"/>
        <end position="67"/>
    </location>
</feature>
<gene>
    <name evidence="3" type="ORF">H9661_01065</name>
</gene>
<keyword evidence="4" id="KW-1185">Reference proteome</keyword>
<name>A0ABR8PP36_9CLOT</name>
<evidence type="ECO:0000259" key="2">
    <source>
        <dbReference type="Pfam" id="PF14478"/>
    </source>
</evidence>
<feature type="region of interest" description="Disordered" evidence="1">
    <location>
        <begin position="43"/>
        <end position="129"/>
    </location>
</feature>